<protein>
    <submittedName>
        <fullName evidence="3">Uncharacterized protein</fullName>
    </submittedName>
</protein>
<dbReference type="Proteomes" id="UP000654075">
    <property type="component" value="Unassembled WGS sequence"/>
</dbReference>
<name>A0A813J9J8_POLGL</name>
<accession>A0A813J9J8</accession>
<proteinExistence type="predicted"/>
<keyword evidence="5" id="KW-1185">Reference proteome</keyword>
<keyword evidence="1" id="KW-0732">Signal</keyword>
<dbReference type="AlphaFoldDB" id="A0A813J9J8"/>
<organism evidence="3 4">
    <name type="scientific">Polarella glacialis</name>
    <name type="common">Dinoflagellate</name>
    <dbReference type="NCBI Taxonomy" id="89957"/>
    <lineage>
        <taxon>Eukaryota</taxon>
        <taxon>Sar</taxon>
        <taxon>Alveolata</taxon>
        <taxon>Dinophyceae</taxon>
        <taxon>Suessiales</taxon>
        <taxon>Suessiaceae</taxon>
        <taxon>Polarella</taxon>
    </lineage>
</organism>
<evidence type="ECO:0000256" key="1">
    <source>
        <dbReference type="SAM" id="SignalP"/>
    </source>
</evidence>
<reference evidence="3" key="1">
    <citation type="submission" date="2021-02" db="EMBL/GenBank/DDBJ databases">
        <authorList>
            <person name="Dougan E. K."/>
            <person name="Rhodes N."/>
            <person name="Thang M."/>
            <person name="Chan C."/>
        </authorList>
    </citation>
    <scope>NUCLEOTIDE SEQUENCE</scope>
</reference>
<feature type="signal peptide" evidence="1">
    <location>
        <begin position="1"/>
        <end position="24"/>
    </location>
</feature>
<dbReference type="EMBL" id="CAJNNW010022853">
    <property type="protein sequence ID" value="CAE8669889.1"/>
    <property type="molecule type" value="Genomic_DNA"/>
</dbReference>
<dbReference type="Proteomes" id="UP000626109">
    <property type="component" value="Unassembled WGS sequence"/>
</dbReference>
<feature type="chain" id="PRO_5036222159" evidence="1">
    <location>
        <begin position="25"/>
        <end position="254"/>
    </location>
</feature>
<evidence type="ECO:0000313" key="3">
    <source>
        <dbReference type="EMBL" id="CAE8669889.1"/>
    </source>
</evidence>
<feature type="non-terminal residue" evidence="3">
    <location>
        <position position="254"/>
    </location>
</feature>
<evidence type="ECO:0000313" key="5">
    <source>
        <dbReference type="Proteomes" id="UP000654075"/>
    </source>
</evidence>
<comment type="caution">
    <text evidence="3">The sequence shown here is derived from an EMBL/GenBank/DDBJ whole genome shotgun (WGS) entry which is preliminary data.</text>
</comment>
<gene>
    <name evidence="2" type="ORF">PGLA1383_LOCUS24823</name>
    <name evidence="3" type="ORF">PGLA2088_LOCUS17306</name>
</gene>
<evidence type="ECO:0000313" key="2">
    <source>
        <dbReference type="EMBL" id="CAE8606867.1"/>
    </source>
</evidence>
<evidence type="ECO:0000313" key="4">
    <source>
        <dbReference type="Proteomes" id="UP000626109"/>
    </source>
</evidence>
<sequence length="254" mass="26500">MSLCGLTRLVLVLVAAVGLNNSEAALTFTELVLETEAGTSHSYPVTLMAGSTVPVPILAGSPFTKITLKLAVPIPSPSHLGLLAFVPVSTTELQATAGDCGDLKILDAGPGLDGTTSVPGTLANGGSEVIWDLTGGLINFLSMSNRRRSAIKVGGDFKLCFADGGSWLNGGYLVPSPETRFQIYGAFSYPNVNLMIYKKHYCFSGGLPGTNCKINIAGAVGNTSDGQDWAVSQRLTWAQPVSYEDTCGVTDPVP</sequence>
<dbReference type="EMBL" id="CAJNNV010019934">
    <property type="protein sequence ID" value="CAE8606867.1"/>
    <property type="molecule type" value="Genomic_DNA"/>
</dbReference>